<keyword evidence="4" id="KW-0671">Queuosine biosynthesis</keyword>
<dbReference type="GO" id="GO:0051539">
    <property type="term" value="F:4 iron, 4 sulfur cluster binding"/>
    <property type="evidence" value="ECO:0007669"/>
    <property type="project" value="UniProtKB-KW"/>
</dbReference>
<comment type="caution">
    <text evidence="10">The sequence shown here is derived from an EMBL/GenBank/DDBJ whole genome shotgun (WGS) entry which is preliminary data.</text>
</comment>
<evidence type="ECO:0008006" key="12">
    <source>
        <dbReference type="Google" id="ProtNLM"/>
    </source>
</evidence>
<evidence type="ECO:0000256" key="6">
    <source>
        <dbReference type="ARBA" id="ARBA00023004"/>
    </source>
</evidence>
<keyword evidence="8" id="KW-1015">Disulfide bond</keyword>
<keyword evidence="1" id="KW-0004">4Fe-4S</keyword>
<evidence type="ECO:0000256" key="1">
    <source>
        <dbReference type="ARBA" id="ARBA00022485"/>
    </source>
</evidence>
<evidence type="ECO:0000313" key="11">
    <source>
        <dbReference type="Proteomes" id="UP000027153"/>
    </source>
</evidence>
<evidence type="ECO:0000256" key="3">
    <source>
        <dbReference type="ARBA" id="ARBA00022723"/>
    </source>
</evidence>
<dbReference type="HAMAP" id="MF_02089">
    <property type="entry name" value="QueH"/>
    <property type="match status" value="1"/>
</dbReference>
<dbReference type="AlphaFoldDB" id="A0A062VB79"/>
<dbReference type="Pfam" id="PF02677">
    <property type="entry name" value="QueH"/>
    <property type="match status" value="1"/>
</dbReference>
<protein>
    <recommendedName>
        <fullName evidence="12">Epoxyqueuosine reductase QueH</fullName>
    </recommendedName>
</protein>
<keyword evidence="9" id="KW-0676">Redox-active center</keyword>
<proteinExistence type="inferred from homology"/>
<dbReference type="PANTHER" id="PTHR36701:SF1">
    <property type="entry name" value="EPOXYQUEUOSINE REDUCTASE QUEH"/>
    <property type="match status" value="1"/>
</dbReference>
<keyword evidence="3" id="KW-0479">Metal-binding</keyword>
<dbReference type="GO" id="GO:0016491">
    <property type="term" value="F:oxidoreductase activity"/>
    <property type="evidence" value="ECO:0007669"/>
    <property type="project" value="UniProtKB-KW"/>
</dbReference>
<dbReference type="PATRIC" id="fig|1392998.3.peg.1170"/>
<keyword evidence="7" id="KW-0411">Iron-sulfur</keyword>
<evidence type="ECO:0000256" key="8">
    <source>
        <dbReference type="ARBA" id="ARBA00023157"/>
    </source>
</evidence>
<name>A0A062VB79_9EURY</name>
<dbReference type="EMBL" id="JMIY01000002">
    <property type="protein sequence ID" value="KCZ72575.1"/>
    <property type="molecule type" value="Genomic_DNA"/>
</dbReference>
<evidence type="ECO:0000256" key="9">
    <source>
        <dbReference type="ARBA" id="ARBA00023284"/>
    </source>
</evidence>
<dbReference type="GO" id="GO:0008616">
    <property type="term" value="P:tRNA queuosine(34) biosynthetic process"/>
    <property type="evidence" value="ECO:0007669"/>
    <property type="project" value="UniProtKB-KW"/>
</dbReference>
<keyword evidence="2" id="KW-0819">tRNA processing</keyword>
<accession>A0A062VB79</accession>
<evidence type="ECO:0000313" key="10">
    <source>
        <dbReference type="EMBL" id="KCZ72575.1"/>
    </source>
</evidence>
<keyword evidence="5" id="KW-0560">Oxidoreductase</keyword>
<dbReference type="OrthoDB" id="145431at2157"/>
<sequence>MRILVHICCAPCFTYPHKKLVGEGHDVTGFFYNPNIHPYLEYKNRMESLKRYAGLKGVRVIYRDDYDLEGYLRGALGAEDRCRFCYTNRLTETARTAGMLGFEAFTTTLLISPYQKHEALIEAGERAADEYSIEFYYEDFREGYRESRGLARELGLYMQKYCGCIFSERERYSGGKVKVDKR</sequence>
<gene>
    <name evidence="10" type="ORF">ANME2D_01004</name>
</gene>
<evidence type="ECO:0000256" key="5">
    <source>
        <dbReference type="ARBA" id="ARBA00023002"/>
    </source>
</evidence>
<dbReference type="Proteomes" id="UP000027153">
    <property type="component" value="Unassembled WGS sequence"/>
</dbReference>
<keyword evidence="6" id="KW-0408">Iron</keyword>
<organism evidence="10 11">
    <name type="scientific">Candidatus Methanoperedens nitratireducens</name>
    <dbReference type="NCBI Taxonomy" id="1392998"/>
    <lineage>
        <taxon>Archaea</taxon>
        <taxon>Methanobacteriati</taxon>
        <taxon>Methanobacteriota</taxon>
        <taxon>Stenosarchaea group</taxon>
        <taxon>Methanomicrobia</taxon>
        <taxon>Methanosarcinales</taxon>
        <taxon>ANME-2 cluster</taxon>
        <taxon>Candidatus Methanoperedentaceae</taxon>
        <taxon>Candidatus Methanoperedens</taxon>
    </lineage>
</organism>
<dbReference type="GO" id="GO:0046872">
    <property type="term" value="F:metal ion binding"/>
    <property type="evidence" value="ECO:0007669"/>
    <property type="project" value="UniProtKB-KW"/>
</dbReference>
<dbReference type="PANTHER" id="PTHR36701">
    <property type="entry name" value="EPOXYQUEUOSINE REDUCTASE QUEH"/>
    <property type="match status" value="1"/>
</dbReference>
<evidence type="ECO:0000256" key="2">
    <source>
        <dbReference type="ARBA" id="ARBA00022694"/>
    </source>
</evidence>
<evidence type="ECO:0000256" key="4">
    <source>
        <dbReference type="ARBA" id="ARBA00022785"/>
    </source>
</evidence>
<dbReference type="InterPro" id="IPR003828">
    <property type="entry name" value="QueH"/>
</dbReference>
<keyword evidence="11" id="KW-1185">Reference proteome</keyword>
<evidence type="ECO:0000256" key="7">
    <source>
        <dbReference type="ARBA" id="ARBA00023014"/>
    </source>
</evidence>
<dbReference type="RefSeq" id="WP_048089467.1">
    <property type="nucleotide sequence ID" value="NZ_JMIY01000002.1"/>
</dbReference>
<reference evidence="10 11" key="1">
    <citation type="journal article" date="2013" name="Nature">
        <title>Anaerobic oxidation of methane coupled to nitrate reduction in a novel archaeal lineage.</title>
        <authorList>
            <person name="Haroon M.F."/>
            <person name="Hu S."/>
            <person name="Shi Y."/>
            <person name="Imelfort M."/>
            <person name="Keller J."/>
            <person name="Hugenholtz P."/>
            <person name="Yuan Z."/>
            <person name="Tyson G.W."/>
        </authorList>
    </citation>
    <scope>NUCLEOTIDE SEQUENCE [LARGE SCALE GENOMIC DNA]</scope>
    <source>
        <strain evidence="10 11">ANME-2d</strain>
    </source>
</reference>